<evidence type="ECO:0000313" key="2">
    <source>
        <dbReference type="Proteomes" id="UP000051298"/>
    </source>
</evidence>
<organism evidence="1 2">
    <name type="scientific">Thalassobacter stenotrophicus</name>
    <dbReference type="NCBI Taxonomy" id="266809"/>
    <lineage>
        <taxon>Bacteria</taxon>
        <taxon>Pseudomonadati</taxon>
        <taxon>Pseudomonadota</taxon>
        <taxon>Alphaproteobacteria</taxon>
        <taxon>Rhodobacterales</taxon>
        <taxon>Roseobacteraceae</taxon>
        <taxon>Thalassobacter</taxon>
    </lineage>
</organism>
<gene>
    <name evidence="1" type="ORF">THS5294_00364</name>
</gene>
<dbReference type="EMBL" id="CYRX01000008">
    <property type="protein sequence ID" value="CUH59083.1"/>
    <property type="molecule type" value="Genomic_DNA"/>
</dbReference>
<sequence length="77" mass="8622">MSPDDWQAHVTTEAALAMGRWLEARGRLDRPIATLTRKDLECMASNAISRFIVLASERRTRGPDPEERAALDLLLMG</sequence>
<dbReference type="Proteomes" id="UP000051298">
    <property type="component" value="Unassembled WGS sequence"/>
</dbReference>
<accession>A0A0P1FCZ1</accession>
<dbReference type="RefSeq" id="WP_058122389.1">
    <property type="nucleotide sequence ID" value="NZ_CYRX01000008.1"/>
</dbReference>
<protein>
    <submittedName>
        <fullName evidence="1">Uncharacterized protein</fullName>
    </submittedName>
</protein>
<dbReference type="AlphaFoldDB" id="A0A0P1FCZ1"/>
<proteinExistence type="predicted"/>
<name>A0A0P1FCZ1_9RHOB</name>
<reference evidence="1 2" key="1">
    <citation type="submission" date="2015-09" db="EMBL/GenBank/DDBJ databases">
        <authorList>
            <consortium name="Swine Surveillance"/>
        </authorList>
    </citation>
    <scope>NUCLEOTIDE SEQUENCE [LARGE SCALE GENOMIC DNA]</scope>
    <source>
        <strain evidence="1 2">CECT 5294</strain>
    </source>
</reference>
<evidence type="ECO:0000313" key="1">
    <source>
        <dbReference type="EMBL" id="CUH59083.1"/>
    </source>
</evidence>